<comment type="caution">
    <text evidence="2">The sequence shown here is derived from an EMBL/GenBank/DDBJ whole genome shotgun (WGS) entry which is preliminary data.</text>
</comment>
<dbReference type="InterPro" id="IPR003033">
    <property type="entry name" value="SCP2_sterol-bd_dom"/>
</dbReference>
<gene>
    <name evidence="2" type="ORF">R2G56_11005</name>
</gene>
<evidence type="ECO:0000313" key="3">
    <source>
        <dbReference type="Proteomes" id="UP001185659"/>
    </source>
</evidence>
<dbReference type="EMBL" id="JAWLIP010000004">
    <property type="protein sequence ID" value="MDV6226814.1"/>
    <property type="molecule type" value="Genomic_DNA"/>
</dbReference>
<reference evidence="2 3" key="1">
    <citation type="submission" date="2023-10" db="EMBL/GenBank/DDBJ databases">
        <authorList>
            <person name="Venkata Ramana C."/>
            <person name="Sasikala C."/>
            <person name="Dhurka M."/>
        </authorList>
    </citation>
    <scope>NUCLEOTIDE SEQUENCE [LARGE SCALE GENOMIC DNA]</scope>
    <source>
        <strain evidence="2 3">KCTC 32151</strain>
    </source>
</reference>
<proteinExistence type="predicted"/>
<evidence type="ECO:0000313" key="2">
    <source>
        <dbReference type="EMBL" id="MDV6226814.1"/>
    </source>
</evidence>
<dbReference type="RefSeq" id="WP_317561304.1">
    <property type="nucleotide sequence ID" value="NZ_JAWLIP010000004.1"/>
</dbReference>
<name>A0ABU4AKM8_9HYPH</name>
<dbReference type="InterPro" id="IPR036527">
    <property type="entry name" value="SCP2_sterol-bd_dom_sf"/>
</dbReference>
<dbReference type="SUPFAM" id="SSF55718">
    <property type="entry name" value="SCP-like"/>
    <property type="match status" value="1"/>
</dbReference>
<dbReference type="Proteomes" id="UP001185659">
    <property type="component" value="Unassembled WGS sequence"/>
</dbReference>
<sequence>MHKHEVLNKANPLAKLTTPALTVLLAPLLGRVVKSLSRKHPAIFERLGPHTKTGYIIDPTNLPFALFLQPDPEHPVLRAVARRALPAHEALIRGSFDTLFELIDADADGDAVFFSRDLIIEGNTEAVVSLRNALDDVDGSIAADTADLFGPPGRLALGFLRSRADARSQRSST</sequence>
<accession>A0ABU4AKM8</accession>
<organism evidence="2 3">
    <name type="scientific">Nitratireductor aquimarinus</name>
    <dbReference type="NCBI Taxonomy" id="889300"/>
    <lineage>
        <taxon>Bacteria</taxon>
        <taxon>Pseudomonadati</taxon>
        <taxon>Pseudomonadota</taxon>
        <taxon>Alphaproteobacteria</taxon>
        <taxon>Hyphomicrobiales</taxon>
        <taxon>Phyllobacteriaceae</taxon>
        <taxon>Nitratireductor</taxon>
    </lineage>
</organism>
<dbReference type="Pfam" id="PF02036">
    <property type="entry name" value="SCP2"/>
    <property type="match status" value="1"/>
</dbReference>
<keyword evidence="3" id="KW-1185">Reference proteome</keyword>
<protein>
    <submittedName>
        <fullName evidence="2">SCP2 sterol-binding domain-containing protein</fullName>
    </submittedName>
</protein>
<feature type="domain" description="SCP2" evidence="1">
    <location>
        <begin position="60"/>
        <end position="135"/>
    </location>
</feature>
<evidence type="ECO:0000259" key="1">
    <source>
        <dbReference type="Pfam" id="PF02036"/>
    </source>
</evidence>